<dbReference type="InterPro" id="IPR050237">
    <property type="entry name" value="ATP-dep_AMP-bd_enzyme"/>
</dbReference>
<dbReference type="PANTHER" id="PTHR43767:SF1">
    <property type="entry name" value="NONRIBOSOMAL PEPTIDE SYNTHASE PES1 (EUROFUNG)-RELATED"/>
    <property type="match status" value="1"/>
</dbReference>
<sequence>MTTSHALSAAVSAKVEFQALQVHALLEHAARVHADKRVTSLDATGTVRETSYADLAQQADRISYELRSHGLAAGDAIVNLGFSSAEQLAWLYGALRLGLVTHLLNPLHEAAHLAAIVQSNRFKAVLYDAATQDLARVLPCDAPRWPMVTPASGALLGAQRVEETWPSFVCYTSGTTGVPKSALYTHRSTVLHAWACALPDALGVSRADRVMPLMQTFHASAWGAPFVCPLVGADLLLVPPSRDPAQWYQWIEGQGATILGAVSAHWLALAAYMQAQGLKFTTLRKTIVGGTRLPSAVADFISHGLGVEVRHAWGMTETSPLATIEVHQPARPLLHGRPVFGVECDVSTEADCPLGSGELKVRGHWIAQRAEEPGGWLCSGDRALWNGDGRLQVVDRMVESLRPAQTGGVVVSASEVEHLCRIPGVRDVALVKLADEAPAIALILAEGADPAACIEALERRLAGAYQGWRPRHFVQVREFPYTASAKVKKQQLADLLAREISAGRPAA</sequence>
<comment type="caution">
    <text evidence="2">The sequence shown here is derived from an EMBL/GenBank/DDBJ whole genome shotgun (WGS) entry which is preliminary data.</text>
</comment>
<dbReference type="InterPro" id="IPR045851">
    <property type="entry name" value="AMP-bd_C_sf"/>
</dbReference>
<feature type="domain" description="AMP-dependent synthetase/ligase" evidence="1">
    <location>
        <begin position="26"/>
        <end position="368"/>
    </location>
</feature>
<dbReference type="InterPro" id="IPR020845">
    <property type="entry name" value="AMP-binding_CS"/>
</dbReference>
<gene>
    <name evidence="2" type="ORF">QRD43_22385</name>
</gene>
<accession>A0ABT7LPB1</accession>
<dbReference type="Pfam" id="PF00501">
    <property type="entry name" value="AMP-binding"/>
    <property type="match status" value="1"/>
</dbReference>
<dbReference type="InterPro" id="IPR000873">
    <property type="entry name" value="AMP-dep_synth/lig_dom"/>
</dbReference>
<evidence type="ECO:0000313" key="3">
    <source>
        <dbReference type="Proteomes" id="UP001238603"/>
    </source>
</evidence>
<dbReference type="PROSITE" id="PS00455">
    <property type="entry name" value="AMP_BINDING"/>
    <property type="match status" value="1"/>
</dbReference>
<dbReference type="EMBL" id="JASVDS010000011">
    <property type="protein sequence ID" value="MDL5034668.1"/>
    <property type="molecule type" value="Genomic_DNA"/>
</dbReference>
<organism evidence="2 3">
    <name type="scientific">Roseateles subflavus</name>
    <dbReference type="NCBI Taxonomy" id="3053353"/>
    <lineage>
        <taxon>Bacteria</taxon>
        <taxon>Pseudomonadati</taxon>
        <taxon>Pseudomonadota</taxon>
        <taxon>Betaproteobacteria</taxon>
        <taxon>Burkholderiales</taxon>
        <taxon>Sphaerotilaceae</taxon>
        <taxon>Roseateles</taxon>
    </lineage>
</organism>
<protein>
    <submittedName>
        <fullName evidence="2">AMP-binding protein</fullName>
    </submittedName>
</protein>
<dbReference type="InterPro" id="IPR042099">
    <property type="entry name" value="ANL_N_sf"/>
</dbReference>
<dbReference type="PANTHER" id="PTHR43767">
    <property type="entry name" value="LONG-CHAIN-FATTY-ACID--COA LIGASE"/>
    <property type="match status" value="1"/>
</dbReference>
<dbReference type="Gene3D" id="3.30.300.30">
    <property type="match status" value="1"/>
</dbReference>
<dbReference type="Gene3D" id="3.40.50.12780">
    <property type="entry name" value="N-terminal domain of ligase-like"/>
    <property type="match status" value="1"/>
</dbReference>
<name>A0ABT7LPB1_9BURK</name>
<proteinExistence type="predicted"/>
<keyword evidence="3" id="KW-1185">Reference proteome</keyword>
<dbReference type="SUPFAM" id="SSF56801">
    <property type="entry name" value="Acetyl-CoA synthetase-like"/>
    <property type="match status" value="1"/>
</dbReference>
<dbReference type="Proteomes" id="UP001238603">
    <property type="component" value="Unassembled WGS sequence"/>
</dbReference>
<evidence type="ECO:0000313" key="2">
    <source>
        <dbReference type="EMBL" id="MDL5034668.1"/>
    </source>
</evidence>
<reference evidence="2 3" key="1">
    <citation type="submission" date="2023-06" db="EMBL/GenBank/DDBJ databases">
        <title>Pelomonas sp. APW6 16S ribosomal RNA gene genome sequencing and assembly.</title>
        <authorList>
            <person name="Woo H."/>
        </authorList>
    </citation>
    <scope>NUCLEOTIDE SEQUENCE [LARGE SCALE GENOMIC DNA]</scope>
    <source>
        <strain evidence="2 3">APW6</strain>
    </source>
</reference>
<dbReference type="RefSeq" id="WP_285984743.1">
    <property type="nucleotide sequence ID" value="NZ_JASVDS010000011.1"/>
</dbReference>
<evidence type="ECO:0000259" key="1">
    <source>
        <dbReference type="Pfam" id="PF00501"/>
    </source>
</evidence>